<evidence type="ECO:0000256" key="1">
    <source>
        <dbReference type="SAM" id="MobiDB-lite"/>
    </source>
</evidence>
<feature type="region of interest" description="Disordered" evidence="1">
    <location>
        <begin position="41"/>
        <end position="65"/>
    </location>
</feature>
<evidence type="ECO:0000313" key="2">
    <source>
        <dbReference type="EMBL" id="KAK1798124.1"/>
    </source>
</evidence>
<protein>
    <submittedName>
        <fullName evidence="2">Uncharacterized protein</fullName>
    </submittedName>
</protein>
<name>A0AAD9DYY8_9TELE</name>
<gene>
    <name evidence="2" type="ORF">P4O66_000621</name>
</gene>
<reference evidence="2" key="1">
    <citation type="submission" date="2023-03" db="EMBL/GenBank/DDBJ databases">
        <title>Electrophorus voltai genome.</title>
        <authorList>
            <person name="Bian C."/>
        </authorList>
    </citation>
    <scope>NUCLEOTIDE SEQUENCE</scope>
    <source>
        <strain evidence="2">CB-2022</strain>
        <tissue evidence="2">Muscle</tissue>
    </source>
</reference>
<dbReference type="Proteomes" id="UP001239994">
    <property type="component" value="Unassembled WGS sequence"/>
</dbReference>
<sequence>MTRSGTAKFGRNLGNVFCQRLGVTDSAWRWFQSYLEGRSYQERPRGDLPPGLWADPSSLAGKSAEGKGLGLQPCLLELAPPNHNLSGCCGAPRSSSAQVN</sequence>
<dbReference type="AlphaFoldDB" id="A0AAD9DYY8"/>
<accession>A0AAD9DYY8</accession>
<comment type="caution">
    <text evidence="2">The sequence shown here is derived from an EMBL/GenBank/DDBJ whole genome shotgun (WGS) entry which is preliminary data.</text>
</comment>
<evidence type="ECO:0000313" key="3">
    <source>
        <dbReference type="Proteomes" id="UP001239994"/>
    </source>
</evidence>
<organism evidence="2 3">
    <name type="scientific">Electrophorus voltai</name>
    <dbReference type="NCBI Taxonomy" id="2609070"/>
    <lineage>
        <taxon>Eukaryota</taxon>
        <taxon>Metazoa</taxon>
        <taxon>Chordata</taxon>
        <taxon>Craniata</taxon>
        <taxon>Vertebrata</taxon>
        <taxon>Euteleostomi</taxon>
        <taxon>Actinopterygii</taxon>
        <taxon>Neopterygii</taxon>
        <taxon>Teleostei</taxon>
        <taxon>Ostariophysi</taxon>
        <taxon>Gymnotiformes</taxon>
        <taxon>Gymnotoidei</taxon>
        <taxon>Gymnotidae</taxon>
        <taxon>Electrophorus</taxon>
    </lineage>
</organism>
<keyword evidence="3" id="KW-1185">Reference proteome</keyword>
<proteinExistence type="predicted"/>
<dbReference type="EMBL" id="JAROKS010000012">
    <property type="protein sequence ID" value="KAK1798124.1"/>
    <property type="molecule type" value="Genomic_DNA"/>
</dbReference>